<proteinExistence type="predicted"/>
<keyword evidence="1" id="KW-1133">Transmembrane helix</keyword>
<keyword evidence="1" id="KW-0472">Membrane</keyword>
<gene>
    <name evidence="2" type="ORF">DCAF_LOCUS26315</name>
</gene>
<keyword evidence="3" id="KW-1185">Reference proteome</keyword>
<organism evidence="2 3">
    <name type="scientific">Dovyalis caffra</name>
    <dbReference type="NCBI Taxonomy" id="77055"/>
    <lineage>
        <taxon>Eukaryota</taxon>
        <taxon>Viridiplantae</taxon>
        <taxon>Streptophyta</taxon>
        <taxon>Embryophyta</taxon>
        <taxon>Tracheophyta</taxon>
        <taxon>Spermatophyta</taxon>
        <taxon>Magnoliopsida</taxon>
        <taxon>eudicotyledons</taxon>
        <taxon>Gunneridae</taxon>
        <taxon>Pentapetalae</taxon>
        <taxon>rosids</taxon>
        <taxon>fabids</taxon>
        <taxon>Malpighiales</taxon>
        <taxon>Salicaceae</taxon>
        <taxon>Flacourtieae</taxon>
        <taxon>Dovyalis</taxon>
    </lineage>
</organism>
<sequence length="299" mass="34800">MDDGFVYEFEPIDSGSDLEEDVCDGTFFLSLLKEMLAVAGCFNDRAKKLLELHLASSFRKYFMWFKGKWQKDHIALVQEGKDLVTYALINTIVAMISALYGYRSITTSKDRPQVKSQSTYIEILQSPWLRDQLMAFHINLREAKVKSSKAPALFKGCSLTFDDDKPSLSCELFDSIKVDIDLTYFICPAGVYEGSLHLEKLNILLSRRYHFPFTTYHFDYTVAVTLRSRHLMYFLTEEDEDTGNRNGRKREGHGFCVSQLFISITDFLLSLPCRNSCHEYWEQRLQIERIERIRQAKKH</sequence>
<keyword evidence="1" id="KW-0812">Transmembrane</keyword>
<name>A0AAV1SR69_9ROSI</name>
<feature type="transmembrane region" description="Helical" evidence="1">
    <location>
        <begin position="83"/>
        <end position="102"/>
    </location>
</feature>
<evidence type="ECO:0000313" key="2">
    <source>
        <dbReference type="EMBL" id="CAK7356049.1"/>
    </source>
</evidence>
<dbReference type="Proteomes" id="UP001314170">
    <property type="component" value="Unassembled WGS sequence"/>
</dbReference>
<dbReference type="PANTHER" id="PTHR46764">
    <property type="entry name" value="E3 UBIQUITIN-PROTEIN LIGASE BAH1"/>
    <property type="match status" value="1"/>
</dbReference>
<dbReference type="PANTHER" id="PTHR46764:SF1">
    <property type="entry name" value="E3 UBIQUITIN-PROTEIN LIGASE NLA"/>
    <property type="match status" value="1"/>
</dbReference>
<dbReference type="InterPro" id="IPR033326">
    <property type="entry name" value="BAH1"/>
</dbReference>
<accession>A0AAV1SR69</accession>
<reference evidence="2 3" key="1">
    <citation type="submission" date="2024-01" db="EMBL/GenBank/DDBJ databases">
        <authorList>
            <person name="Waweru B."/>
        </authorList>
    </citation>
    <scope>NUCLEOTIDE SEQUENCE [LARGE SCALE GENOMIC DNA]</scope>
</reference>
<dbReference type="AlphaFoldDB" id="A0AAV1SR69"/>
<evidence type="ECO:0000256" key="1">
    <source>
        <dbReference type="SAM" id="Phobius"/>
    </source>
</evidence>
<dbReference type="EMBL" id="CAWUPB010001197">
    <property type="protein sequence ID" value="CAK7356049.1"/>
    <property type="molecule type" value="Genomic_DNA"/>
</dbReference>
<comment type="caution">
    <text evidence="2">The sequence shown here is derived from an EMBL/GenBank/DDBJ whole genome shotgun (WGS) entry which is preliminary data.</text>
</comment>
<evidence type="ECO:0000313" key="3">
    <source>
        <dbReference type="Proteomes" id="UP001314170"/>
    </source>
</evidence>
<protein>
    <submittedName>
        <fullName evidence="2">Uncharacterized protein</fullName>
    </submittedName>
</protein>